<evidence type="ECO:0000259" key="6">
    <source>
        <dbReference type="Pfam" id="PF08281"/>
    </source>
</evidence>
<dbReference type="Gene3D" id="1.10.10.10">
    <property type="entry name" value="Winged helix-like DNA-binding domain superfamily/Winged helix DNA-binding domain"/>
    <property type="match status" value="1"/>
</dbReference>
<reference evidence="7 8" key="1">
    <citation type="submission" date="2018-06" db="EMBL/GenBank/DDBJ databases">
        <title>Three novel Pseudomonas species isolated from symptomatic oak.</title>
        <authorList>
            <person name="Bueno-Gonzalez V."/>
            <person name="Brady C."/>
        </authorList>
    </citation>
    <scope>NUCLEOTIDE SEQUENCE [LARGE SCALE GENOMIC DNA]</scope>
    <source>
        <strain evidence="7 8">P17C</strain>
    </source>
</reference>
<dbReference type="GO" id="GO:0016987">
    <property type="term" value="F:sigma factor activity"/>
    <property type="evidence" value="ECO:0007669"/>
    <property type="project" value="UniProtKB-KW"/>
</dbReference>
<dbReference type="PANTHER" id="PTHR43133:SF63">
    <property type="entry name" value="RNA POLYMERASE SIGMA FACTOR FECI-RELATED"/>
    <property type="match status" value="1"/>
</dbReference>
<evidence type="ECO:0000256" key="3">
    <source>
        <dbReference type="ARBA" id="ARBA00023082"/>
    </source>
</evidence>
<feature type="domain" description="RNA polymerase sigma factor 70 region 4 type 2" evidence="6">
    <location>
        <begin position="123"/>
        <end position="174"/>
    </location>
</feature>
<keyword evidence="8" id="KW-1185">Reference proteome</keyword>
<dbReference type="GO" id="GO:0003677">
    <property type="term" value="F:DNA binding"/>
    <property type="evidence" value="ECO:0007669"/>
    <property type="project" value="InterPro"/>
</dbReference>
<accession>A0A4Q9R968</accession>
<dbReference type="InterPro" id="IPR007627">
    <property type="entry name" value="RNA_pol_sigma70_r2"/>
</dbReference>
<evidence type="ECO:0000256" key="1">
    <source>
        <dbReference type="ARBA" id="ARBA00010641"/>
    </source>
</evidence>
<keyword evidence="4" id="KW-0804">Transcription</keyword>
<dbReference type="PANTHER" id="PTHR43133">
    <property type="entry name" value="RNA POLYMERASE ECF-TYPE SIGMA FACTO"/>
    <property type="match status" value="1"/>
</dbReference>
<comment type="caution">
    <text evidence="7">The sequence shown here is derived from an EMBL/GenBank/DDBJ whole genome shotgun (WGS) entry which is preliminary data.</text>
</comment>
<evidence type="ECO:0000259" key="5">
    <source>
        <dbReference type="Pfam" id="PF04542"/>
    </source>
</evidence>
<dbReference type="Gene3D" id="1.10.1740.10">
    <property type="match status" value="1"/>
</dbReference>
<sequence>MQEFGSVECNAEGDEESSDLLKTLVDNRHNLVKAATRITGCPSRAEDVVQDAFFRLANGPAQGLPLKARASYVFRIVHNLAIDSYRKQALEQRYTTCEEEGTNAALDSCTPETESLNQETLDLVELALKQLPERTRYAFVMYRVHGKQQKDIAKELGVSPTLVNFMIRDALIHCRHCVKYEPAR</sequence>
<dbReference type="InterPro" id="IPR036388">
    <property type="entry name" value="WH-like_DNA-bd_sf"/>
</dbReference>
<dbReference type="InterPro" id="IPR014284">
    <property type="entry name" value="RNA_pol_sigma-70_dom"/>
</dbReference>
<dbReference type="Pfam" id="PF04542">
    <property type="entry name" value="Sigma70_r2"/>
    <property type="match status" value="1"/>
</dbReference>
<evidence type="ECO:0000256" key="2">
    <source>
        <dbReference type="ARBA" id="ARBA00023015"/>
    </source>
</evidence>
<evidence type="ECO:0000313" key="8">
    <source>
        <dbReference type="Proteomes" id="UP000292639"/>
    </source>
</evidence>
<comment type="similarity">
    <text evidence="1">Belongs to the sigma-70 factor family. ECF subfamily.</text>
</comment>
<organism evidence="7 8">
    <name type="scientific">Stutzerimonas kirkiae</name>
    <dbReference type="NCBI Taxonomy" id="2211392"/>
    <lineage>
        <taxon>Bacteria</taxon>
        <taxon>Pseudomonadati</taxon>
        <taxon>Pseudomonadota</taxon>
        <taxon>Gammaproteobacteria</taxon>
        <taxon>Pseudomonadales</taxon>
        <taxon>Pseudomonadaceae</taxon>
        <taxon>Stutzerimonas</taxon>
    </lineage>
</organism>
<dbReference type="SUPFAM" id="SSF88946">
    <property type="entry name" value="Sigma2 domain of RNA polymerase sigma factors"/>
    <property type="match status" value="1"/>
</dbReference>
<dbReference type="InterPro" id="IPR013324">
    <property type="entry name" value="RNA_pol_sigma_r3/r4-like"/>
</dbReference>
<dbReference type="OrthoDB" id="9794372at2"/>
<dbReference type="InterPro" id="IPR013325">
    <property type="entry name" value="RNA_pol_sigma_r2"/>
</dbReference>
<dbReference type="EMBL" id="QJUP01000013">
    <property type="protein sequence ID" value="TBU96292.1"/>
    <property type="molecule type" value="Genomic_DNA"/>
</dbReference>
<dbReference type="InterPro" id="IPR013249">
    <property type="entry name" value="RNA_pol_sigma70_r4_t2"/>
</dbReference>
<dbReference type="NCBIfam" id="TIGR02937">
    <property type="entry name" value="sigma70-ECF"/>
    <property type="match status" value="1"/>
</dbReference>
<dbReference type="Pfam" id="PF08281">
    <property type="entry name" value="Sigma70_r4_2"/>
    <property type="match status" value="1"/>
</dbReference>
<evidence type="ECO:0000313" key="7">
    <source>
        <dbReference type="EMBL" id="TBU96292.1"/>
    </source>
</evidence>
<proteinExistence type="inferred from homology"/>
<dbReference type="NCBIfam" id="NF005448">
    <property type="entry name" value="PRK07037.1"/>
    <property type="match status" value="1"/>
</dbReference>
<keyword evidence="2" id="KW-0805">Transcription regulation</keyword>
<protein>
    <submittedName>
        <fullName evidence="7">RNA polymerase factor sigma-70</fullName>
    </submittedName>
</protein>
<dbReference type="AlphaFoldDB" id="A0A4Q9R968"/>
<dbReference type="InterPro" id="IPR039425">
    <property type="entry name" value="RNA_pol_sigma-70-like"/>
</dbReference>
<dbReference type="Proteomes" id="UP000292639">
    <property type="component" value="Unassembled WGS sequence"/>
</dbReference>
<dbReference type="GO" id="GO:0006352">
    <property type="term" value="P:DNA-templated transcription initiation"/>
    <property type="evidence" value="ECO:0007669"/>
    <property type="project" value="InterPro"/>
</dbReference>
<gene>
    <name evidence="7" type="ORF">DNJ96_10975</name>
</gene>
<name>A0A4Q9R968_9GAMM</name>
<keyword evidence="3" id="KW-0731">Sigma factor</keyword>
<dbReference type="SUPFAM" id="SSF88659">
    <property type="entry name" value="Sigma3 and sigma4 domains of RNA polymerase sigma factors"/>
    <property type="match status" value="1"/>
</dbReference>
<evidence type="ECO:0000256" key="4">
    <source>
        <dbReference type="ARBA" id="ARBA00023163"/>
    </source>
</evidence>
<dbReference type="RefSeq" id="WP_131184040.1">
    <property type="nucleotide sequence ID" value="NZ_QJUO01000009.1"/>
</dbReference>
<feature type="domain" description="RNA polymerase sigma-70 region 2" evidence="5">
    <location>
        <begin position="27"/>
        <end position="89"/>
    </location>
</feature>